<reference evidence="1 2" key="1">
    <citation type="submission" date="2015-01" db="EMBL/GenBank/DDBJ databases">
        <title>Draft genome sequence of Pedobacter sp. NL19 isolated from sludge of an effluent treatment pond in an abandoned uranium mine.</title>
        <authorList>
            <person name="Santos T."/>
            <person name="Caetano T."/>
            <person name="Covas C."/>
            <person name="Cruz A."/>
            <person name="Mendo S."/>
        </authorList>
    </citation>
    <scope>NUCLEOTIDE SEQUENCE [LARGE SCALE GENOMIC DNA]</scope>
    <source>
        <strain evidence="1 2">NL19</strain>
    </source>
</reference>
<organism evidence="1 2">
    <name type="scientific">Pedobacter lusitanus</name>
    <dbReference type="NCBI Taxonomy" id="1503925"/>
    <lineage>
        <taxon>Bacteria</taxon>
        <taxon>Pseudomonadati</taxon>
        <taxon>Bacteroidota</taxon>
        <taxon>Sphingobacteriia</taxon>
        <taxon>Sphingobacteriales</taxon>
        <taxon>Sphingobacteriaceae</taxon>
        <taxon>Pedobacter</taxon>
    </lineage>
</organism>
<sequence>MTYKEMLNTLANKTAETYNLYLQAKISSSVDDDDFSADKAEQHRAEYERLEKKLVALLATIKNDGSILEQAPDNFFEDFIK</sequence>
<name>A0A0D0GND7_9SPHI</name>
<comment type="caution">
    <text evidence="1">The sequence shown here is derived from an EMBL/GenBank/DDBJ whole genome shotgun (WGS) entry which is preliminary data.</text>
</comment>
<dbReference type="EMBL" id="JXRA01000030">
    <property type="protein sequence ID" value="KIO77695.1"/>
    <property type="molecule type" value="Genomic_DNA"/>
</dbReference>
<protein>
    <submittedName>
        <fullName evidence="1">Uncharacterized protein</fullName>
    </submittedName>
</protein>
<keyword evidence="2" id="KW-1185">Reference proteome</keyword>
<dbReference type="RefSeq" id="WP_041880467.1">
    <property type="nucleotide sequence ID" value="NZ_CP157278.1"/>
</dbReference>
<gene>
    <name evidence="1" type="ORF">TH53_07925</name>
</gene>
<evidence type="ECO:0000313" key="2">
    <source>
        <dbReference type="Proteomes" id="UP000032049"/>
    </source>
</evidence>
<evidence type="ECO:0000313" key="1">
    <source>
        <dbReference type="EMBL" id="KIO77695.1"/>
    </source>
</evidence>
<dbReference type="OrthoDB" id="769766at2"/>
<dbReference type="Proteomes" id="UP000032049">
    <property type="component" value="Unassembled WGS sequence"/>
</dbReference>
<accession>A0A0D0GND7</accession>
<dbReference type="STRING" id="1503925.TH53_07925"/>
<dbReference type="AlphaFoldDB" id="A0A0D0GND7"/>
<proteinExistence type="predicted"/>